<dbReference type="CDD" id="cd00170">
    <property type="entry name" value="SEC14"/>
    <property type="match status" value="1"/>
</dbReference>
<feature type="region of interest" description="Disordered" evidence="1">
    <location>
        <begin position="275"/>
        <end position="297"/>
    </location>
</feature>
<dbReference type="PANTHER" id="PTHR45824">
    <property type="entry name" value="GH16843P"/>
    <property type="match status" value="1"/>
</dbReference>
<dbReference type="InterPro" id="IPR036273">
    <property type="entry name" value="CRAL/TRIO_N_dom_sf"/>
</dbReference>
<feature type="compositionally biased region" description="Basic and acidic residues" evidence="1">
    <location>
        <begin position="10"/>
        <end position="21"/>
    </location>
</feature>
<dbReference type="SUPFAM" id="SSF52087">
    <property type="entry name" value="CRAL/TRIO domain"/>
    <property type="match status" value="1"/>
</dbReference>
<dbReference type="EMBL" id="GGEC01032865">
    <property type="protein sequence ID" value="MBX13349.1"/>
    <property type="molecule type" value="Transcribed_RNA"/>
</dbReference>
<dbReference type="GO" id="GO:0008526">
    <property type="term" value="F:phosphatidylinositol transfer activity"/>
    <property type="evidence" value="ECO:0007669"/>
    <property type="project" value="TreeGrafter"/>
</dbReference>
<feature type="domain" description="CRAL-TRIO" evidence="2">
    <location>
        <begin position="81"/>
        <end position="245"/>
    </location>
</feature>
<sequence>MFRRWNNSHHGQENDSMQHESKIKELKATIGPLSGRSLQYCTDPCFRRYLEARNWNVEKSEKMLEETLQWRSTFKPEEISWHEVALEGETGKVYKANFHDRQGRTVLILRPGMQNTKSQDNQLRHLVYLIENAILNLPEGQEQMSWLIDFTGWSIANSVPIKTARETVNILQNHYPERLAIAFLYNPPRIFEAFWKVVKYFLDPKTFQKVKFVYPKNDDSVQLMRSYFDDENLPIEFGGRAILKYDHEEFSRLMVEDDVKAASFWGFDKKLQQSTNGHHGHGAEVTPETIGLAPPAS</sequence>
<dbReference type="Pfam" id="PF03765">
    <property type="entry name" value="CRAL_TRIO_N"/>
    <property type="match status" value="1"/>
</dbReference>
<dbReference type="InterPro" id="IPR011074">
    <property type="entry name" value="CRAL/TRIO_N_dom"/>
</dbReference>
<dbReference type="SMART" id="SM00516">
    <property type="entry name" value="SEC14"/>
    <property type="match status" value="1"/>
</dbReference>
<dbReference type="SMART" id="SM01100">
    <property type="entry name" value="CRAL_TRIO_N"/>
    <property type="match status" value="1"/>
</dbReference>
<dbReference type="InterPro" id="IPR001251">
    <property type="entry name" value="CRAL-TRIO_dom"/>
</dbReference>
<proteinExistence type="predicted"/>
<dbReference type="InterPro" id="IPR036865">
    <property type="entry name" value="CRAL-TRIO_dom_sf"/>
</dbReference>
<dbReference type="SUPFAM" id="SSF46938">
    <property type="entry name" value="CRAL/TRIO N-terminal domain"/>
    <property type="match status" value="1"/>
</dbReference>
<protein>
    <submittedName>
        <fullName evidence="3">SEC14 cytosolic factor family protein</fullName>
    </submittedName>
</protein>
<organism evidence="3">
    <name type="scientific">Rhizophora mucronata</name>
    <name type="common">Asiatic mangrove</name>
    <dbReference type="NCBI Taxonomy" id="61149"/>
    <lineage>
        <taxon>Eukaryota</taxon>
        <taxon>Viridiplantae</taxon>
        <taxon>Streptophyta</taxon>
        <taxon>Embryophyta</taxon>
        <taxon>Tracheophyta</taxon>
        <taxon>Spermatophyta</taxon>
        <taxon>Magnoliopsida</taxon>
        <taxon>eudicotyledons</taxon>
        <taxon>Gunneridae</taxon>
        <taxon>Pentapetalae</taxon>
        <taxon>rosids</taxon>
        <taxon>fabids</taxon>
        <taxon>Malpighiales</taxon>
        <taxon>Rhizophoraceae</taxon>
        <taxon>Rhizophora</taxon>
    </lineage>
</organism>
<dbReference type="PANTHER" id="PTHR45824:SF22">
    <property type="entry name" value="SEC14P-LIKE PHOSPHATIDYLINOSITOL TRANSFER FAMILY PROTEIN"/>
    <property type="match status" value="1"/>
</dbReference>
<evidence type="ECO:0000256" key="1">
    <source>
        <dbReference type="SAM" id="MobiDB-lite"/>
    </source>
</evidence>
<dbReference type="FunFam" id="3.40.525.10:FF:000008">
    <property type="entry name" value="Phosphatidylinositol transfer protein 3"/>
    <property type="match status" value="1"/>
</dbReference>
<evidence type="ECO:0000313" key="3">
    <source>
        <dbReference type="EMBL" id="MBX13349.1"/>
    </source>
</evidence>
<feature type="region of interest" description="Disordered" evidence="1">
    <location>
        <begin position="1"/>
        <end position="21"/>
    </location>
</feature>
<evidence type="ECO:0000259" key="2">
    <source>
        <dbReference type="PROSITE" id="PS50191"/>
    </source>
</evidence>
<dbReference type="EMBL" id="GGEC01032863">
    <property type="protein sequence ID" value="MBX13347.1"/>
    <property type="molecule type" value="Transcribed_RNA"/>
</dbReference>
<reference evidence="3" key="1">
    <citation type="submission" date="2018-02" db="EMBL/GenBank/DDBJ databases">
        <title>Rhizophora mucronata_Transcriptome.</title>
        <authorList>
            <person name="Meera S.P."/>
            <person name="Sreeshan A."/>
            <person name="Augustine A."/>
        </authorList>
    </citation>
    <scope>NUCLEOTIDE SEQUENCE</scope>
    <source>
        <tissue evidence="3">Leaf</tissue>
    </source>
</reference>
<dbReference type="InterPro" id="IPR052578">
    <property type="entry name" value="PI_Transfer_CRAL-TRIO"/>
</dbReference>
<accession>A0A2P2L5U3</accession>
<name>A0A2P2L5U3_RHIMU</name>
<dbReference type="PROSITE" id="PS50191">
    <property type="entry name" value="CRAL_TRIO"/>
    <property type="match status" value="1"/>
</dbReference>
<dbReference type="AlphaFoldDB" id="A0A2P2L5U3"/>
<dbReference type="Gene3D" id="3.40.525.10">
    <property type="entry name" value="CRAL-TRIO lipid binding domain"/>
    <property type="match status" value="1"/>
</dbReference>
<dbReference type="Pfam" id="PF00650">
    <property type="entry name" value="CRAL_TRIO"/>
    <property type="match status" value="1"/>
</dbReference>